<evidence type="ECO:0000313" key="1">
    <source>
        <dbReference type="EMBL" id="MBB3970420.1"/>
    </source>
</evidence>
<keyword evidence="2" id="KW-1185">Reference proteome</keyword>
<proteinExistence type="predicted"/>
<evidence type="ECO:0000313" key="2">
    <source>
        <dbReference type="Proteomes" id="UP000583101"/>
    </source>
</evidence>
<dbReference type="Proteomes" id="UP000583101">
    <property type="component" value="Unassembled WGS sequence"/>
</dbReference>
<comment type="caution">
    <text evidence="1">The sequence shown here is derived from an EMBL/GenBank/DDBJ whole genome shotgun (WGS) entry which is preliminary data.</text>
</comment>
<reference evidence="1 2" key="1">
    <citation type="submission" date="2020-08" db="EMBL/GenBank/DDBJ databases">
        <title>Genomic Encyclopedia of Type Strains, Phase IV (KMG-IV): sequencing the most valuable type-strain genomes for metagenomic binning, comparative biology and taxonomic classification.</title>
        <authorList>
            <person name="Goeker M."/>
        </authorList>
    </citation>
    <scope>NUCLEOTIDE SEQUENCE [LARGE SCALE GENOMIC DNA]</scope>
    <source>
        <strain evidence="1 2">DSM 100995</strain>
    </source>
</reference>
<sequence length="40" mass="4733">MQLLNILIHHFNLLTGLNNFAVGNKAPFYRNKHLLVQEYH</sequence>
<accession>A0ABR6IBI5</accession>
<dbReference type="EMBL" id="JACIEG010000005">
    <property type="protein sequence ID" value="MBB3970420.1"/>
    <property type="molecule type" value="Genomic_DNA"/>
</dbReference>
<protein>
    <submittedName>
        <fullName evidence="1">Uncharacterized protein</fullName>
    </submittedName>
</protein>
<gene>
    <name evidence="1" type="ORF">GGR35_003036</name>
</gene>
<name>A0ABR6IBI5_9SPHI</name>
<organism evidence="1 2">
    <name type="scientific">Mucilaginibacter phyllosphaerae</name>
    <dbReference type="NCBI Taxonomy" id="1812349"/>
    <lineage>
        <taxon>Bacteria</taxon>
        <taxon>Pseudomonadati</taxon>
        <taxon>Bacteroidota</taxon>
        <taxon>Sphingobacteriia</taxon>
        <taxon>Sphingobacteriales</taxon>
        <taxon>Sphingobacteriaceae</taxon>
        <taxon>Mucilaginibacter</taxon>
    </lineage>
</organism>